<dbReference type="PANTHER" id="PTHR18968">
    <property type="entry name" value="THIAMINE PYROPHOSPHATE ENZYMES"/>
    <property type="match status" value="1"/>
</dbReference>
<dbReference type="GeneID" id="19901427"/>
<evidence type="ECO:0000256" key="3">
    <source>
        <dbReference type="ARBA" id="ARBA00007812"/>
    </source>
</evidence>
<comment type="cofactor">
    <cofactor evidence="12">
        <name>Mg(2+)</name>
        <dbReference type="ChEBI" id="CHEBI:18420"/>
    </cofactor>
    <text evidence="12">Binds 1 Mg(2+) ion per subunit.</text>
</comment>
<comment type="similarity">
    <text evidence="3 12">Belongs to the TPP enzyme family.</text>
</comment>
<feature type="domain" description="Thiamine pyrophosphate enzyme N-terminal TPP-binding" evidence="16">
    <location>
        <begin position="99"/>
        <end position="214"/>
    </location>
</feature>
<dbReference type="FunFam" id="3.40.50.1220:FF:000008">
    <property type="entry name" value="Acetolactate synthase"/>
    <property type="match status" value="1"/>
</dbReference>
<dbReference type="GO" id="GO:0050660">
    <property type="term" value="F:flavin adenine dinucleotide binding"/>
    <property type="evidence" value="ECO:0007669"/>
    <property type="project" value="InterPro"/>
</dbReference>
<dbReference type="InterPro" id="IPR012001">
    <property type="entry name" value="Thiamin_PyroP_enz_TPP-bd_dom"/>
</dbReference>
<dbReference type="NCBIfam" id="TIGR00118">
    <property type="entry name" value="acolac_lg"/>
    <property type="match status" value="1"/>
</dbReference>
<sequence>MLKARQTRAALQSLQHARQFSSTPAAAAVSPHRRIAQAAPSNTVKEPTKRPQSTSAATAQASERPVPSPAFNRDDGRWNDVQPLRPYRQPEMDHSFVGMKGGEIFHEMMLRHDVKHVFGYPGGAILPVFDAIYNSKHFNFILPRHEQGAGHMAEGYARASGKPGVVLVTSGPGATNVVTPMQDALMDGTPMVVFCGQVPTTAIGSDAFQEADIVGISRACTKWNVMVKNIAELPRRINEAFEIATSGRPGPVLVDLPKDVTGGVLSRPIPMTSTLPRHPSAATVAAQELSKKQLEGVIKRSANLINIAKKPVIYAGQGIVQAPDGSRLLRELADKACIPVTTTLQGLGGFDEMDEKSLHMLGMHGSAYANMAIQEADLIIALGARFDDRITGHVARFAPQARLAAKEGRGGIIHFEIMPKNINKVVQATEAVEGDVATNLQLMLPQVKEVKERPEWFTQINDWKQRFPWAYEKEGENGLIKPQTVMATLSKMTQDGEPGKTIITTGVGQHQMWAAQHYRWRHPRTMITSGGLGTMGYGLPAAIGAKVARPDALVIDIDGDASFSMTLTELSTAAEFNIGVKIIILNNEEQGMVTQWQSLFFNDRFAHTHQKNADFVKLGDAMGVQADRCIKPDELESKLRWLLNTEGPALLEVVTDQKVPVLPMVPAGSALHEFLVYDEAKEKERRARTRERSGR</sequence>
<dbReference type="SUPFAM" id="SSF52467">
    <property type="entry name" value="DHS-like NAD/FAD-binding domain"/>
    <property type="match status" value="1"/>
</dbReference>
<evidence type="ECO:0000256" key="6">
    <source>
        <dbReference type="ARBA" id="ARBA00022679"/>
    </source>
</evidence>
<comment type="catalytic activity">
    <reaction evidence="12">
        <text>2 pyruvate + H(+) = (2S)-2-acetolactate + CO2</text>
        <dbReference type="Rhea" id="RHEA:25249"/>
        <dbReference type="ChEBI" id="CHEBI:15361"/>
        <dbReference type="ChEBI" id="CHEBI:15378"/>
        <dbReference type="ChEBI" id="CHEBI:16526"/>
        <dbReference type="ChEBI" id="CHEBI:58476"/>
        <dbReference type="EC" id="2.2.1.6"/>
    </reaction>
</comment>
<dbReference type="GO" id="GO:0030976">
    <property type="term" value="F:thiamine pyrophosphate binding"/>
    <property type="evidence" value="ECO:0007669"/>
    <property type="project" value="UniProtKB-UniRule"/>
</dbReference>
<dbReference type="AlphaFoldDB" id="R7YSH1"/>
<dbReference type="UniPathway" id="UPA00049">
    <property type="reaction ID" value="UER00059"/>
</dbReference>
<evidence type="ECO:0000256" key="1">
    <source>
        <dbReference type="ARBA" id="ARBA00004974"/>
    </source>
</evidence>
<dbReference type="InterPro" id="IPR029061">
    <property type="entry name" value="THDP-binding"/>
</dbReference>
<dbReference type="UniPathway" id="UPA00047">
    <property type="reaction ID" value="UER00055"/>
</dbReference>
<comment type="pathway">
    <text evidence="2 12">Amino-acid biosynthesis; L-valine biosynthesis; L-valine from pyruvate: step 1/4.</text>
</comment>
<dbReference type="InterPro" id="IPR045229">
    <property type="entry name" value="TPP_enz"/>
</dbReference>
<dbReference type="GO" id="GO:0009097">
    <property type="term" value="P:isoleucine biosynthetic process"/>
    <property type="evidence" value="ECO:0007669"/>
    <property type="project" value="UniProtKB-UniPathway"/>
</dbReference>
<dbReference type="EMBL" id="JH767570">
    <property type="protein sequence ID" value="EON64882.1"/>
    <property type="molecule type" value="Genomic_DNA"/>
</dbReference>
<keyword evidence="6 12" id="KW-0808">Transferase</keyword>
<dbReference type="HOGENOM" id="CLU_013748_1_2_1"/>
<dbReference type="PROSITE" id="PS00187">
    <property type="entry name" value="TPP_ENZYMES"/>
    <property type="match status" value="1"/>
</dbReference>
<feature type="compositionally biased region" description="Low complexity" evidence="13">
    <location>
        <begin position="52"/>
        <end position="62"/>
    </location>
</feature>
<dbReference type="OMA" id="QETDMIG"/>
<dbReference type="FunFam" id="3.40.50.970:FF:000053">
    <property type="entry name" value="Acetolactate synthase, mitochondrial"/>
    <property type="match status" value="1"/>
</dbReference>
<evidence type="ECO:0000259" key="14">
    <source>
        <dbReference type="Pfam" id="PF00205"/>
    </source>
</evidence>
<dbReference type="eggNOG" id="KOG4166">
    <property type="taxonomic scope" value="Eukaryota"/>
</dbReference>
<dbReference type="OrthoDB" id="16262at2759"/>
<gene>
    <name evidence="17" type="ORF">W97_04116</name>
</gene>
<evidence type="ECO:0000256" key="9">
    <source>
        <dbReference type="ARBA" id="ARBA00022946"/>
    </source>
</evidence>
<dbReference type="InterPro" id="IPR039368">
    <property type="entry name" value="AHAS_TPP"/>
</dbReference>
<keyword evidence="10 12" id="KW-0786">Thiamine pyrophosphate</keyword>
<keyword evidence="9" id="KW-0809">Transit peptide</keyword>
<reference evidence="18" key="1">
    <citation type="submission" date="2012-06" db="EMBL/GenBank/DDBJ databases">
        <title>The genome sequence of Coniosporium apollinis CBS 100218.</title>
        <authorList>
            <consortium name="The Broad Institute Genome Sequencing Platform"/>
            <person name="Cuomo C."/>
            <person name="Gorbushina A."/>
            <person name="Noack S."/>
            <person name="Walker B."/>
            <person name="Young S.K."/>
            <person name="Zeng Q."/>
            <person name="Gargeya S."/>
            <person name="Fitzgerald M."/>
            <person name="Haas B."/>
            <person name="Abouelleil A."/>
            <person name="Alvarado L."/>
            <person name="Arachchi H.M."/>
            <person name="Berlin A.M."/>
            <person name="Chapman S.B."/>
            <person name="Goldberg J."/>
            <person name="Griggs A."/>
            <person name="Gujja S."/>
            <person name="Hansen M."/>
            <person name="Howarth C."/>
            <person name="Imamovic A."/>
            <person name="Larimer J."/>
            <person name="McCowan C."/>
            <person name="Montmayeur A."/>
            <person name="Murphy C."/>
            <person name="Neiman D."/>
            <person name="Pearson M."/>
            <person name="Priest M."/>
            <person name="Roberts A."/>
            <person name="Saif S."/>
            <person name="Shea T."/>
            <person name="Sisk P."/>
            <person name="Sykes S."/>
            <person name="Wortman J."/>
            <person name="Nusbaum C."/>
            <person name="Birren B."/>
        </authorList>
    </citation>
    <scope>NUCLEOTIDE SEQUENCE [LARGE SCALE GENOMIC DNA]</scope>
    <source>
        <strain evidence="18">CBS 100218</strain>
    </source>
</reference>
<evidence type="ECO:0000259" key="16">
    <source>
        <dbReference type="Pfam" id="PF02776"/>
    </source>
</evidence>
<keyword evidence="11 12" id="KW-0100">Branched-chain amino acid biosynthesis</keyword>
<evidence type="ECO:0000256" key="11">
    <source>
        <dbReference type="ARBA" id="ARBA00023304"/>
    </source>
</evidence>
<evidence type="ECO:0000313" key="17">
    <source>
        <dbReference type="EMBL" id="EON64882.1"/>
    </source>
</evidence>
<dbReference type="GO" id="GO:0005948">
    <property type="term" value="C:acetolactate synthase complex"/>
    <property type="evidence" value="ECO:0007669"/>
    <property type="project" value="TreeGrafter"/>
</dbReference>
<evidence type="ECO:0000259" key="15">
    <source>
        <dbReference type="Pfam" id="PF02775"/>
    </source>
</evidence>
<dbReference type="CDD" id="cd02015">
    <property type="entry name" value="TPP_AHAS"/>
    <property type="match status" value="1"/>
</dbReference>
<feature type="region of interest" description="Disordered" evidence="13">
    <location>
        <begin position="1"/>
        <end position="86"/>
    </location>
</feature>
<evidence type="ECO:0000256" key="7">
    <source>
        <dbReference type="ARBA" id="ARBA00022723"/>
    </source>
</evidence>
<proteinExistence type="inferred from homology"/>
<feature type="compositionally biased region" description="Polar residues" evidence="13">
    <location>
        <begin position="9"/>
        <end position="24"/>
    </location>
</feature>
<comment type="cofactor">
    <cofactor evidence="12">
        <name>thiamine diphosphate</name>
        <dbReference type="ChEBI" id="CHEBI:58937"/>
    </cofactor>
    <text evidence="12">Binds 1 thiamine pyrophosphate per subunit.</text>
</comment>
<feature type="domain" description="Thiamine pyrophosphate enzyme TPP-binding" evidence="15">
    <location>
        <begin position="506"/>
        <end position="653"/>
    </location>
</feature>
<dbReference type="GO" id="GO:0005739">
    <property type="term" value="C:mitochondrion"/>
    <property type="evidence" value="ECO:0007669"/>
    <property type="project" value="TreeGrafter"/>
</dbReference>
<dbReference type="Gene3D" id="3.40.50.970">
    <property type="match status" value="2"/>
</dbReference>
<dbReference type="STRING" id="1168221.R7YSH1"/>
<dbReference type="GO" id="GO:0009099">
    <property type="term" value="P:L-valine biosynthetic process"/>
    <property type="evidence" value="ECO:0007669"/>
    <property type="project" value="UniProtKB-UniPathway"/>
</dbReference>
<dbReference type="Proteomes" id="UP000016924">
    <property type="component" value="Unassembled WGS sequence"/>
</dbReference>
<dbReference type="EC" id="2.2.1.6" evidence="4 12"/>
<comment type="pathway">
    <text evidence="1 12">Amino-acid biosynthesis; L-isoleucine biosynthesis; L-isoleucine from 2-oxobutanoate: step 1/4.</text>
</comment>
<evidence type="ECO:0000256" key="4">
    <source>
        <dbReference type="ARBA" id="ARBA00013145"/>
    </source>
</evidence>
<keyword evidence="8 12" id="KW-0460">Magnesium</keyword>
<dbReference type="InterPro" id="IPR012000">
    <property type="entry name" value="Thiamin_PyroP_enz_cen_dom"/>
</dbReference>
<dbReference type="FunFam" id="3.40.50.970:FF:000007">
    <property type="entry name" value="Acetolactate synthase"/>
    <property type="match status" value="1"/>
</dbReference>
<evidence type="ECO:0000313" key="18">
    <source>
        <dbReference type="Proteomes" id="UP000016924"/>
    </source>
</evidence>
<keyword evidence="7 12" id="KW-0479">Metal-binding</keyword>
<accession>R7YSH1</accession>
<keyword evidence="18" id="KW-1185">Reference proteome</keyword>
<keyword evidence="5 12" id="KW-0028">Amino-acid biosynthesis</keyword>
<dbReference type="InterPro" id="IPR029035">
    <property type="entry name" value="DHS-like_NAD/FAD-binding_dom"/>
</dbReference>
<dbReference type="GO" id="GO:0003984">
    <property type="term" value="F:acetolactate synthase activity"/>
    <property type="evidence" value="ECO:0007669"/>
    <property type="project" value="UniProtKB-EC"/>
</dbReference>
<dbReference type="InterPro" id="IPR000399">
    <property type="entry name" value="TPP-bd_CS"/>
</dbReference>
<dbReference type="InterPro" id="IPR012846">
    <property type="entry name" value="Acetolactate_synth_lsu"/>
</dbReference>
<dbReference type="PANTHER" id="PTHR18968:SF13">
    <property type="entry name" value="ACETOLACTATE SYNTHASE CATALYTIC SUBUNIT, MITOCHONDRIAL"/>
    <property type="match status" value="1"/>
</dbReference>
<dbReference type="Pfam" id="PF00205">
    <property type="entry name" value="TPP_enzyme_M"/>
    <property type="match status" value="1"/>
</dbReference>
<evidence type="ECO:0000256" key="12">
    <source>
        <dbReference type="RuleBase" id="RU003591"/>
    </source>
</evidence>
<organism evidence="17 18">
    <name type="scientific">Coniosporium apollinis (strain CBS 100218)</name>
    <name type="common">Rock-inhabiting black yeast</name>
    <dbReference type="NCBI Taxonomy" id="1168221"/>
    <lineage>
        <taxon>Eukaryota</taxon>
        <taxon>Fungi</taxon>
        <taxon>Dikarya</taxon>
        <taxon>Ascomycota</taxon>
        <taxon>Pezizomycotina</taxon>
        <taxon>Dothideomycetes</taxon>
        <taxon>Dothideomycetes incertae sedis</taxon>
        <taxon>Coniosporium</taxon>
    </lineage>
</organism>
<name>R7YSH1_CONA1</name>
<evidence type="ECO:0000256" key="2">
    <source>
        <dbReference type="ARBA" id="ARBA00005025"/>
    </source>
</evidence>
<dbReference type="SUPFAM" id="SSF52518">
    <property type="entry name" value="Thiamin diphosphate-binding fold (THDP-binding)"/>
    <property type="match status" value="2"/>
</dbReference>
<dbReference type="GO" id="GO:0000287">
    <property type="term" value="F:magnesium ion binding"/>
    <property type="evidence" value="ECO:0007669"/>
    <property type="project" value="UniProtKB-UniRule"/>
</dbReference>
<dbReference type="Gene3D" id="3.40.50.1220">
    <property type="entry name" value="TPP-binding domain"/>
    <property type="match status" value="1"/>
</dbReference>
<feature type="domain" description="Thiamine pyrophosphate enzyme central" evidence="14">
    <location>
        <begin position="298"/>
        <end position="441"/>
    </location>
</feature>
<evidence type="ECO:0000256" key="10">
    <source>
        <dbReference type="ARBA" id="ARBA00023052"/>
    </source>
</evidence>
<dbReference type="Pfam" id="PF02776">
    <property type="entry name" value="TPP_enzyme_N"/>
    <property type="match status" value="1"/>
</dbReference>
<evidence type="ECO:0000256" key="13">
    <source>
        <dbReference type="SAM" id="MobiDB-lite"/>
    </source>
</evidence>
<evidence type="ECO:0000256" key="8">
    <source>
        <dbReference type="ARBA" id="ARBA00022842"/>
    </source>
</evidence>
<evidence type="ECO:0000256" key="5">
    <source>
        <dbReference type="ARBA" id="ARBA00022605"/>
    </source>
</evidence>
<dbReference type="Pfam" id="PF02775">
    <property type="entry name" value="TPP_enzyme_C"/>
    <property type="match status" value="1"/>
</dbReference>
<dbReference type="InterPro" id="IPR011766">
    <property type="entry name" value="TPP_enzyme_TPP-bd"/>
</dbReference>
<dbReference type="RefSeq" id="XP_007780199.1">
    <property type="nucleotide sequence ID" value="XM_007782009.1"/>
</dbReference>
<dbReference type="CDD" id="cd07035">
    <property type="entry name" value="TPP_PYR_POX_like"/>
    <property type="match status" value="1"/>
</dbReference>
<protein>
    <recommendedName>
        <fullName evidence="4 12">Acetolactate synthase</fullName>
        <ecNumber evidence="4 12">2.2.1.6</ecNumber>
    </recommendedName>
</protein>